<dbReference type="SMART" id="SM00448">
    <property type="entry name" value="REC"/>
    <property type="match status" value="1"/>
</dbReference>
<dbReference type="InterPro" id="IPR029016">
    <property type="entry name" value="GAF-like_dom_sf"/>
</dbReference>
<keyword evidence="9" id="KW-0547">Nucleotide-binding</keyword>
<dbReference type="Pfam" id="PF08447">
    <property type="entry name" value="PAS_3"/>
    <property type="match status" value="1"/>
</dbReference>
<dbReference type="GO" id="GO:0006355">
    <property type="term" value="P:regulation of DNA-templated transcription"/>
    <property type="evidence" value="ECO:0007669"/>
    <property type="project" value="InterPro"/>
</dbReference>
<evidence type="ECO:0000256" key="19">
    <source>
        <dbReference type="ARBA" id="ARBA00070152"/>
    </source>
</evidence>
<keyword evidence="8" id="KW-0732">Signal</keyword>
<evidence type="ECO:0000256" key="10">
    <source>
        <dbReference type="ARBA" id="ARBA00022777"/>
    </source>
</evidence>
<keyword evidence="26" id="KW-1185">Reference proteome</keyword>
<dbReference type="SUPFAM" id="SSF55874">
    <property type="entry name" value="ATPase domain of HSP90 chaperone/DNA topoisomerase II/histidine kinase"/>
    <property type="match status" value="1"/>
</dbReference>
<dbReference type="Gene3D" id="3.40.50.2300">
    <property type="match status" value="1"/>
</dbReference>
<evidence type="ECO:0000256" key="20">
    <source>
        <dbReference type="PROSITE-ProRule" id="PRU00169"/>
    </source>
</evidence>
<dbReference type="InterPro" id="IPR000700">
    <property type="entry name" value="PAS-assoc_C"/>
</dbReference>
<keyword evidence="10" id="KW-0418">Kinase</keyword>
<dbReference type="FunFam" id="1.10.287.130:FF:000002">
    <property type="entry name" value="Two-component osmosensing histidine kinase"/>
    <property type="match status" value="1"/>
</dbReference>
<dbReference type="EMBL" id="CP004885">
    <property type="protein sequence ID" value="AGX88187.1"/>
    <property type="molecule type" value="Genomic_DNA"/>
</dbReference>
<evidence type="ECO:0000256" key="5">
    <source>
        <dbReference type="ARBA" id="ARBA00022553"/>
    </source>
</evidence>
<dbReference type="InterPro" id="IPR011006">
    <property type="entry name" value="CheY-like_superfamily"/>
</dbReference>
<keyword evidence="15" id="KW-0675">Receptor</keyword>
<dbReference type="Gene3D" id="3.30.450.270">
    <property type="match status" value="1"/>
</dbReference>
<dbReference type="InterPro" id="IPR013654">
    <property type="entry name" value="PAS_2"/>
</dbReference>
<dbReference type="Pfam" id="PF00360">
    <property type="entry name" value="PHY"/>
    <property type="match status" value="1"/>
</dbReference>
<dbReference type="Gene3D" id="3.30.565.10">
    <property type="entry name" value="Histidine kinase-like ATPase, C-terminal domain"/>
    <property type="match status" value="1"/>
</dbReference>
<protein>
    <recommendedName>
        <fullName evidence="18">Sensory/regulatory protein RpfC</fullName>
        <ecNumber evidence="3">2.7.13.3</ecNumber>
    </recommendedName>
    <alternativeName>
        <fullName evidence="19">Virulence sensor protein BvgS</fullName>
    </alternativeName>
</protein>
<organism evidence="25 26">
    <name type="scientific">Candidatus Symbiobacter mobilis CR</name>
    <dbReference type="NCBI Taxonomy" id="946483"/>
    <lineage>
        <taxon>Bacteria</taxon>
        <taxon>Pseudomonadati</taxon>
        <taxon>Pseudomonadota</taxon>
        <taxon>Betaproteobacteria</taxon>
        <taxon>Burkholderiales</taxon>
        <taxon>Comamonadaceae</taxon>
    </lineage>
</organism>
<dbReference type="AlphaFoldDB" id="U5N9V0"/>
<dbReference type="PROSITE" id="PS50109">
    <property type="entry name" value="HIS_KIN"/>
    <property type="match status" value="1"/>
</dbReference>
<evidence type="ECO:0000256" key="17">
    <source>
        <dbReference type="ARBA" id="ARBA00064003"/>
    </source>
</evidence>
<evidence type="ECO:0000256" key="7">
    <source>
        <dbReference type="ARBA" id="ARBA00022679"/>
    </source>
</evidence>
<dbReference type="InterPro" id="IPR013515">
    <property type="entry name" value="Phytochrome_cen-reg"/>
</dbReference>
<evidence type="ECO:0000313" key="25">
    <source>
        <dbReference type="EMBL" id="AGX88187.1"/>
    </source>
</evidence>
<evidence type="ECO:0000256" key="3">
    <source>
        <dbReference type="ARBA" id="ARBA00012438"/>
    </source>
</evidence>
<dbReference type="InterPro" id="IPR016132">
    <property type="entry name" value="Phyto_chromo_attachment"/>
</dbReference>
<dbReference type="InterPro" id="IPR036890">
    <property type="entry name" value="HATPase_C_sf"/>
</dbReference>
<evidence type="ECO:0000256" key="2">
    <source>
        <dbReference type="ARBA" id="ARBA00006402"/>
    </source>
</evidence>
<keyword evidence="13" id="KW-0902">Two-component regulatory system</keyword>
<comment type="similarity">
    <text evidence="2">In the N-terminal section; belongs to the phytochrome family.</text>
</comment>
<dbReference type="Gene3D" id="3.30.450.20">
    <property type="entry name" value="PAS domain"/>
    <property type="match status" value="2"/>
</dbReference>
<keyword evidence="11" id="KW-0067">ATP-binding</keyword>
<feature type="modified residue" description="4-aspartylphosphate" evidence="20">
    <location>
        <position position="1002"/>
    </location>
</feature>
<dbReference type="CDD" id="cd00130">
    <property type="entry name" value="PAS"/>
    <property type="match status" value="1"/>
</dbReference>
<dbReference type="GO" id="GO:0000155">
    <property type="term" value="F:phosphorelay sensor kinase activity"/>
    <property type="evidence" value="ECO:0007669"/>
    <property type="project" value="InterPro"/>
</dbReference>
<keyword evidence="5 20" id="KW-0597">Phosphoprotein</keyword>
<keyword evidence="14" id="KW-0843">Virulence</keyword>
<comment type="subunit">
    <text evidence="17">At low DSF concentrations, interacts with RpfF.</text>
</comment>
<dbReference type="InterPro" id="IPR001789">
    <property type="entry name" value="Sig_transdc_resp-reg_receiver"/>
</dbReference>
<dbReference type="Gene3D" id="3.30.450.40">
    <property type="match status" value="1"/>
</dbReference>
<dbReference type="InterPro" id="IPR005467">
    <property type="entry name" value="His_kinase_dom"/>
</dbReference>
<evidence type="ECO:0000259" key="23">
    <source>
        <dbReference type="PROSITE" id="PS50110"/>
    </source>
</evidence>
<evidence type="ECO:0000259" key="22">
    <source>
        <dbReference type="PROSITE" id="PS50109"/>
    </source>
</evidence>
<dbReference type="CDD" id="cd00082">
    <property type="entry name" value="HisKA"/>
    <property type="match status" value="1"/>
</dbReference>
<dbReference type="PANTHER" id="PTHR45339:SF1">
    <property type="entry name" value="HYBRID SIGNAL TRANSDUCTION HISTIDINE KINASE J"/>
    <property type="match status" value="1"/>
</dbReference>
<dbReference type="GO" id="GO:0009881">
    <property type="term" value="F:photoreceptor activity"/>
    <property type="evidence" value="ECO:0007669"/>
    <property type="project" value="UniProtKB-KW"/>
</dbReference>
<dbReference type="HOGENOM" id="CLU_000445_50_1_4"/>
<dbReference type="InterPro" id="IPR035965">
    <property type="entry name" value="PAS-like_dom_sf"/>
</dbReference>
<proteinExistence type="inferred from homology"/>
<dbReference type="GO" id="GO:0005524">
    <property type="term" value="F:ATP binding"/>
    <property type="evidence" value="ECO:0007669"/>
    <property type="project" value="UniProtKB-KW"/>
</dbReference>
<keyword evidence="6" id="KW-0716">Sensory transduction</keyword>
<dbReference type="PROSITE" id="PS50110">
    <property type="entry name" value="RESPONSE_REGULATORY"/>
    <property type="match status" value="1"/>
</dbReference>
<dbReference type="Proteomes" id="UP000017184">
    <property type="component" value="Chromosome"/>
</dbReference>
<keyword evidence="7" id="KW-0808">Transferase</keyword>
<dbReference type="SMART" id="SM00387">
    <property type="entry name" value="HATPase_c"/>
    <property type="match status" value="1"/>
</dbReference>
<dbReference type="Gene3D" id="1.10.287.130">
    <property type="match status" value="1"/>
</dbReference>
<evidence type="ECO:0000256" key="13">
    <source>
        <dbReference type="ARBA" id="ARBA00023012"/>
    </source>
</evidence>
<dbReference type="eggNOG" id="COG0784">
    <property type="taxonomic scope" value="Bacteria"/>
</dbReference>
<dbReference type="SUPFAM" id="SSF55785">
    <property type="entry name" value="PYP-like sensor domain (PAS domain)"/>
    <property type="match status" value="2"/>
</dbReference>
<dbReference type="RefSeq" id="WP_022775295.1">
    <property type="nucleotide sequence ID" value="NC_022576.1"/>
</dbReference>
<evidence type="ECO:0000313" key="26">
    <source>
        <dbReference type="Proteomes" id="UP000017184"/>
    </source>
</evidence>
<dbReference type="Pfam" id="PF00512">
    <property type="entry name" value="HisKA"/>
    <property type="match status" value="1"/>
</dbReference>
<dbReference type="InterPro" id="IPR003018">
    <property type="entry name" value="GAF"/>
</dbReference>
<sequence>MNPLNKEEFEQALRECAEERIHLIGNIQPHGAALVLGAAPLHCVQQASENLADFVDLPSGNALGSPLVEVLGEEAASQVQTLIALASKRNTATAVLAVTSGGAETRLQAHLYSGNGPWVLELERDEGTHLEAQLAQLQLEFQQTLLNFDSDADLIQYLNELAKLVRKLTGYDSVMVYQFNSRWDGEIIAQDKAEFAHSYLGQHFPASDIPSQARRLYSTNLVRIVVDIDAQPVPLLPSLHPVTGEPLDMTYSALRSLSPIHLAYLRNIGVAASMVISLMQDGQLWGLVACHHLTPKRVSIAMRESAIFISRMVSAKLSSFAAIEQRAKLDQANTMVSDLVKSIAMEEESVVLQNLLPRLMDLLHATGMIVIVEGQSHVYGVVPDPASTHALLQWLGLQPTGQVFSCDELGQVYTAALAYPNVASGVLTTALTQKMRNAIVWLRPEKPSTVKWAGNYQTGLIQNAAGNFRLTPRKSFEIWTETWRGRSDPWSRADTGIAAMLTHSVSEALAQKHKLAVELNKIRQAHLASDTTVQQFNKLTSSVPGVVYQLLVTPHGSWTFLYLSARLCELYEVSPEDVYRDHKVMTNCIVAEDRESHRASVLYACEMLSPWTHEHQIQTTSGVRKWVRGHALPEKQEDGSILWHGILTDITERKRLDAERECLLLRDISRQKAYELEITRAKEAAEAANLSKSRFLATMSHEIRTPMNGILGMAQLLLMPNLKEDEYREYARTIFLSGQTLLTLLNDILDLSKIEAGKFQLDSVIFQPDLLLREIQMLFASTANSKGLQLEYQWKGSPVSHYLADANRVRQMLSNIVGNAIKFTREGYVRIEGVEMEHDEESARLEFSVSDTGIGIPPEKMDLLFQPFSQTDNSITREFGGSGLGLSIVRHLAKMMGGDVGVESLAGRGSRFWFRVRVKQAAKNGIRSGAEPGAELLAPANTVTEPALFAGCVLVVEDNTVNRMVIESLLTKLGLSVMPAYDGQQALDTITQGACPDLVLMDLHMPVMDGYDATKRIRQWERDNTRPRIPIIALTADAYEEDRQHCLAVGMDDFLTKPIALDILKSALYKWLTQKMQ</sequence>
<dbReference type="SMART" id="SM00388">
    <property type="entry name" value="HisKA"/>
    <property type="match status" value="1"/>
</dbReference>
<feature type="domain" description="PAC" evidence="24">
    <location>
        <begin position="611"/>
        <end position="662"/>
    </location>
</feature>
<dbReference type="Pfam" id="PF01590">
    <property type="entry name" value="GAF"/>
    <property type="match status" value="1"/>
</dbReference>
<dbReference type="InterPro" id="IPR043150">
    <property type="entry name" value="Phytochrome_PHY_sf"/>
</dbReference>
<dbReference type="eggNOG" id="COG4251">
    <property type="taxonomic scope" value="Bacteria"/>
</dbReference>
<evidence type="ECO:0000256" key="12">
    <source>
        <dbReference type="ARBA" id="ARBA00022991"/>
    </source>
</evidence>
<evidence type="ECO:0000256" key="4">
    <source>
        <dbReference type="ARBA" id="ARBA00022543"/>
    </source>
</evidence>
<evidence type="ECO:0000256" key="14">
    <source>
        <dbReference type="ARBA" id="ARBA00023026"/>
    </source>
</evidence>
<dbReference type="GO" id="GO:0009584">
    <property type="term" value="P:detection of visible light"/>
    <property type="evidence" value="ECO:0007669"/>
    <property type="project" value="InterPro"/>
</dbReference>
<evidence type="ECO:0000256" key="11">
    <source>
        <dbReference type="ARBA" id="ARBA00022840"/>
    </source>
</evidence>
<dbReference type="SUPFAM" id="SSF52172">
    <property type="entry name" value="CheY-like"/>
    <property type="match status" value="1"/>
</dbReference>
<dbReference type="InterPro" id="IPR000014">
    <property type="entry name" value="PAS"/>
</dbReference>
<dbReference type="PRINTS" id="PR00344">
    <property type="entry name" value="BCTRLSENSOR"/>
</dbReference>
<dbReference type="SUPFAM" id="SSF47384">
    <property type="entry name" value="Homodimeric domain of signal transducing histidine kinase"/>
    <property type="match status" value="1"/>
</dbReference>
<dbReference type="PROSITE" id="PS50046">
    <property type="entry name" value="PHYTOCHROME_2"/>
    <property type="match status" value="1"/>
</dbReference>
<dbReference type="Pfam" id="PF08446">
    <property type="entry name" value="PAS_2"/>
    <property type="match status" value="1"/>
</dbReference>
<dbReference type="STRING" id="946483.Cenrod_2116"/>
<gene>
    <name evidence="25" type="ORF">Cenrod_2116</name>
</gene>
<evidence type="ECO:0000256" key="8">
    <source>
        <dbReference type="ARBA" id="ARBA00022729"/>
    </source>
</evidence>
<evidence type="ECO:0000259" key="24">
    <source>
        <dbReference type="PROSITE" id="PS50113"/>
    </source>
</evidence>
<reference evidence="25 26" key="1">
    <citation type="journal article" date="2013" name="Genome Biol.">
        <title>Genomic analysis reveals key aspects of prokaryotic symbiosis in the phototrophic consortium "Chlorochromatium aggregatum".</title>
        <authorList>
            <person name="Liu Z."/>
            <person name="Muller J."/>
            <person name="Li T."/>
            <person name="Alvey R.M."/>
            <person name="Vogl K."/>
            <person name="Frigaard N.U."/>
            <person name="Rockwell N.C."/>
            <person name="Boyd E.S."/>
            <person name="Tomsho L.P."/>
            <person name="Schuster S.C."/>
            <person name="Henke P."/>
            <person name="Rohde M."/>
            <person name="Overmann J."/>
            <person name="Bryant D.A."/>
        </authorList>
    </citation>
    <scope>NUCLEOTIDE SEQUENCE [LARGE SCALE GENOMIC DNA]</scope>
    <source>
        <strain evidence="25">CR</strain>
    </source>
</reference>
<keyword evidence="4" id="KW-0600">Photoreceptor protein</keyword>
<name>U5N9V0_9BURK</name>
<keyword evidence="12" id="KW-0157">Chromophore</keyword>
<evidence type="ECO:0000256" key="6">
    <source>
        <dbReference type="ARBA" id="ARBA00022606"/>
    </source>
</evidence>
<dbReference type="InterPro" id="IPR036097">
    <property type="entry name" value="HisK_dim/P_sf"/>
</dbReference>
<feature type="domain" description="Response regulatory" evidence="23">
    <location>
        <begin position="952"/>
        <end position="1072"/>
    </location>
</feature>
<dbReference type="eggNOG" id="COG2205">
    <property type="taxonomic scope" value="Bacteria"/>
</dbReference>
<evidence type="ECO:0000259" key="21">
    <source>
        <dbReference type="PROSITE" id="PS50046"/>
    </source>
</evidence>
<dbReference type="FunFam" id="3.30.565.10:FF:000010">
    <property type="entry name" value="Sensor histidine kinase RcsC"/>
    <property type="match status" value="1"/>
</dbReference>
<accession>U5N9V0</accession>
<dbReference type="Pfam" id="PF02518">
    <property type="entry name" value="HATPase_c"/>
    <property type="match status" value="1"/>
</dbReference>
<dbReference type="InterPro" id="IPR004358">
    <property type="entry name" value="Sig_transdc_His_kin-like_C"/>
</dbReference>
<feature type="domain" description="Histidine kinase" evidence="22">
    <location>
        <begin position="698"/>
        <end position="920"/>
    </location>
</feature>
<dbReference type="InterPro" id="IPR003661">
    <property type="entry name" value="HisK_dim/P_dom"/>
</dbReference>
<dbReference type="SUPFAM" id="SSF55781">
    <property type="entry name" value="GAF domain-like"/>
    <property type="match status" value="2"/>
</dbReference>
<dbReference type="KEGG" id="cbx:Cenrod_2116"/>
<dbReference type="PANTHER" id="PTHR45339">
    <property type="entry name" value="HYBRID SIGNAL TRANSDUCTION HISTIDINE KINASE J"/>
    <property type="match status" value="1"/>
</dbReference>
<feature type="domain" description="Phytochrome chromophore attachment site" evidence="21">
    <location>
        <begin position="153"/>
        <end position="304"/>
    </location>
</feature>
<dbReference type="PATRIC" id="fig|946483.4.peg.2132"/>
<dbReference type="Pfam" id="PF00072">
    <property type="entry name" value="Response_reg"/>
    <property type="match status" value="1"/>
</dbReference>
<dbReference type="CDD" id="cd16922">
    <property type="entry name" value="HATPase_EvgS-ArcB-TorS-like"/>
    <property type="match status" value="1"/>
</dbReference>
<dbReference type="EC" id="2.7.13.3" evidence="3"/>
<dbReference type="InterPro" id="IPR013655">
    <property type="entry name" value="PAS_fold_3"/>
</dbReference>
<dbReference type="PROSITE" id="PS50113">
    <property type="entry name" value="PAC"/>
    <property type="match status" value="1"/>
</dbReference>
<evidence type="ECO:0000256" key="15">
    <source>
        <dbReference type="ARBA" id="ARBA00023170"/>
    </source>
</evidence>
<dbReference type="OrthoDB" id="9810730at2"/>
<evidence type="ECO:0000256" key="18">
    <source>
        <dbReference type="ARBA" id="ARBA00068150"/>
    </source>
</evidence>
<dbReference type="InterPro" id="IPR003594">
    <property type="entry name" value="HATPase_dom"/>
</dbReference>
<evidence type="ECO:0000256" key="1">
    <source>
        <dbReference type="ARBA" id="ARBA00000085"/>
    </source>
</evidence>
<dbReference type="CDD" id="cd17546">
    <property type="entry name" value="REC_hyHK_CKI1_RcsC-like"/>
    <property type="match status" value="1"/>
</dbReference>
<dbReference type="SMART" id="SM00065">
    <property type="entry name" value="GAF"/>
    <property type="match status" value="1"/>
</dbReference>
<comment type="catalytic activity">
    <reaction evidence="1">
        <text>ATP + protein L-histidine = ADP + protein N-phospho-L-histidine.</text>
        <dbReference type="EC" id="2.7.13.3"/>
    </reaction>
</comment>
<comment type="function">
    <text evidence="16">Member of the two-component regulatory system BvgS/BvgA. Phosphorylates BvgA via a four-step phosphorelay in response to environmental signals.</text>
</comment>
<evidence type="ECO:0000256" key="9">
    <source>
        <dbReference type="ARBA" id="ARBA00022741"/>
    </source>
</evidence>
<evidence type="ECO:0000256" key="16">
    <source>
        <dbReference type="ARBA" id="ARBA00058004"/>
    </source>
</evidence>